<evidence type="ECO:0000313" key="3">
    <source>
        <dbReference type="Proteomes" id="UP001605036"/>
    </source>
</evidence>
<feature type="compositionally biased region" description="Basic and acidic residues" evidence="1">
    <location>
        <begin position="88"/>
        <end position="97"/>
    </location>
</feature>
<sequence length="183" mass="20327">MLRRSTMIDWLPTDEGEIINVPQSPSRETENDNRAAVAEVEDHGAEEEVAQEHNQNEAVEVPGQRIREQSPEEPDGPVRESSPNNVTVHHEDSSSSKEEDDMLVVSPIVPQVIVLPIVGETSPASLVHSATPVVVRIESSDSEDLSKVDNESTPPKKRKVIKVYGCREFPLHPKKPLQRFTPC</sequence>
<name>A0ABD1ZGL0_9MARC</name>
<reference evidence="2 3" key="1">
    <citation type="submission" date="2024-09" db="EMBL/GenBank/DDBJ databases">
        <title>Chromosome-scale assembly of Riccia fluitans.</title>
        <authorList>
            <person name="Paukszto L."/>
            <person name="Sawicki J."/>
            <person name="Karawczyk K."/>
            <person name="Piernik-Szablinska J."/>
            <person name="Szczecinska M."/>
            <person name="Mazdziarz M."/>
        </authorList>
    </citation>
    <scope>NUCLEOTIDE SEQUENCE [LARGE SCALE GENOMIC DNA]</scope>
    <source>
        <strain evidence="2">Rf_01</strain>
        <tissue evidence="2">Aerial parts of the thallus</tissue>
    </source>
</reference>
<proteinExistence type="predicted"/>
<comment type="caution">
    <text evidence="2">The sequence shown here is derived from an EMBL/GenBank/DDBJ whole genome shotgun (WGS) entry which is preliminary data.</text>
</comment>
<evidence type="ECO:0000313" key="2">
    <source>
        <dbReference type="EMBL" id="KAL2650573.1"/>
    </source>
</evidence>
<evidence type="ECO:0000256" key="1">
    <source>
        <dbReference type="SAM" id="MobiDB-lite"/>
    </source>
</evidence>
<organism evidence="2 3">
    <name type="scientific">Riccia fluitans</name>
    <dbReference type="NCBI Taxonomy" id="41844"/>
    <lineage>
        <taxon>Eukaryota</taxon>
        <taxon>Viridiplantae</taxon>
        <taxon>Streptophyta</taxon>
        <taxon>Embryophyta</taxon>
        <taxon>Marchantiophyta</taxon>
        <taxon>Marchantiopsida</taxon>
        <taxon>Marchantiidae</taxon>
        <taxon>Marchantiales</taxon>
        <taxon>Ricciaceae</taxon>
        <taxon>Riccia</taxon>
    </lineage>
</organism>
<dbReference type="Proteomes" id="UP001605036">
    <property type="component" value="Unassembled WGS sequence"/>
</dbReference>
<dbReference type="EMBL" id="JBHFFA010000001">
    <property type="protein sequence ID" value="KAL2650573.1"/>
    <property type="molecule type" value="Genomic_DNA"/>
</dbReference>
<gene>
    <name evidence="2" type="ORF">R1flu_018701</name>
</gene>
<protein>
    <submittedName>
        <fullName evidence="2">Uncharacterized protein</fullName>
    </submittedName>
</protein>
<keyword evidence="3" id="KW-1185">Reference proteome</keyword>
<feature type="region of interest" description="Disordered" evidence="1">
    <location>
        <begin position="15"/>
        <end position="102"/>
    </location>
</feature>
<accession>A0ABD1ZGL0</accession>
<dbReference type="AlphaFoldDB" id="A0ABD1ZGL0"/>